<gene>
    <name evidence="1" type="ORF">BV22DRAFT_1194734</name>
</gene>
<accession>A0ACB8BK54</accession>
<reference evidence="1" key="1">
    <citation type="journal article" date="2021" name="New Phytol.">
        <title>Evolutionary innovations through gain and loss of genes in the ectomycorrhizal Boletales.</title>
        <authorList>
            <person name="Wu G."/>
            <person name="Miyauchi S."/>
            <person name="Morin E."/>
            <person name="Kuo A."/>
            <person name="Drula E."/>
            <person name="Varga T."/>
            <person name="Kohler A."/>
            <person name="Feng B."/>
            <person name="Cao Y."/>
            <person name="Lipzen A."/>
            <person name="Daum C."/>
            <person name="Hundley H."/>
            <person name="Pangilinan J."/>
            <person name="Johnson J."/>
            <person name="Barry K."/>
            <person name="LaButti K."/>
            <person name="Ng V."/>
            <person name="Ahrendt S."/>
            <person name="Min B."/>
            <person name="Choi I.G."/>
            <person name="Park H."/>
            <person name="Plett J.M."/>
            <person name="Magnuson J."/>
            <person name="Spatafora J.W."/>
            <person name="Nagy L.G."/>
            <person name="Henrissat B."/>
            <person name="Grigoriev I.V."/>
            <person name="Yang Z.L."/>
            <person name="Xu J."/>
            <person name="Martin F.M."/>
        </authorList>
    </citation>
    <scope>NUCLEOTIDE SEQUENCE</scope>
    <source>
        <strain evidence="1">KUC20120723A-06</strain>
    </source>
</reference>
<evidence type="ECO:0000313" key="1">
    <source>
        <dbReference type="EMBL" id="KAH7925974.1"/>
    </source>
</evidence>
<sequence>MAFQAKQEDIDIDMEDESIPVLHPTDPLLRIPLHDDNPAYKCPQNALSQVATRLSLHEFFPDRHHKAMALRALVQAPPEPWTLVVVGRTGVGKSTVINQILDARILSTGADGACTAVPTELHFEATPADSYRAVVQFRTKEDWSKHLAGLLEDIQTYVGNPQTEGNDGEPASDAWKTLTEVYPSLRTLSFPPSSGNVKLENLLADDIVSPLLGTEHRIEAGSAGDLETQLRKYLRSHGDRESALWHLVTVARIYGPFEALACGAVTLVDLPGYGDTDKTRSIRAREYVSRADQIVLVADIKRGVDEKETRSYLRDFLDRSIINGRQSSTMILLTGADNPITLHQLRDVSNQDWARIRGWEDDVKQLKAVTREADSQREHILNQFGITSDQLMLQTLSANLRKVTTELEDAKASIKRTQASKSAYIAHLRSKIVSCAFRDLFREVCRSTNVNVKFADSLPIFCIGSEDYRHLRRRDFEQRRVFSDIEETGIPRLRRHIRSMGYTQYLRKAEVYVQRCRAVLDEIRGFYKSHSTQNKKLGGYEGFAATTLRDLQSKRVTPRLDQLKMDIQKNILDLEAVVRPAASESADSSCATIGSLNLRYHTYRKTMRMHGQWKDTDVNDMLSKDIFNEAVIRAWSGFFCEKIPDVLQCFVSNVHDMFYEEVGKIRKRASKMKTICEDVEESGRRMNAKATLKAIVDENIHLLTDVQRSFDGSFKHLFQEELEPHYDIVGSETGPGMLGRMKALNENYFSTKGEALFDTIVDRVLEDIGSALMELQEHLEAALKEMYGSIRRTLVEKQRSAIDQTVKKKMAPEMLRLIKNHDTKLETLVRDIRRVLSEQEKELSRF</sequence>
<name>A0ACB8BK54_9AGAM</name>
<proteinExistence type="predicted"/>
<dbReference type="Proteomes" id="UP000790709">
    <property type="component" value="Unassembled WGS sequence"/>
</dbReference>
<comment type="caution">
    <text evidence="1">The sequence shown here is derived from an EMBL/GenBank/DDBJ whole genome shotgun (WGS) entry which is preliminary data.</text>
</comment>
<evidence type="ECO:0000313" key="2">
    <source>
        <dbReference type="Proteomes" id="UP000790709"/>
    </source>
</evidence>
<protein>
    <submittedName>
        <fullName evidence="1">Uncharacterized protein</fullName>
    </submittedName>
</protein>
<organism evidence="1 2">
    <name type="scientific">Leucogyrophana mollusca</name>
    <dbReference type="NCBI Taxonomy" id="85980"/>
    <lineage>
        <taxon>Eukaryota</taxon>
        <taxon>Fungi</taxon>
        <taxon>Dikarya</taxon>
        <taxon>Basidiomycota</taxon>
        <taxon>Agaricomycotina</taxon>
        <taxon>Agaricomycetes</taxon>
        <taxon>Agaricomycetidae</taxon>
        <taxon>Boletales</taxon>
        <taxon>Boletales incertae sedis</taxon>
        <taxon>Leucogyrophana</taxon>
    </lineage>
</organism>
<keyword evidence="2" id="KW-1185">Reference proteome</keyword>
<dbReference type="EMBL" id="MU266391">
    <property type="protein sequence ID" value="KAH7925974.1"/>
    <property type="molecule type" value="Genomic_DNA"/>
</dbReference>